<evidence type="ECO:0000313" key="3">
    <source>
        <dbReference type="EMBL" id="RLU24775.1"/>
    </source>
</evidence>
<organism evidence="3 4">
    <name type="scientific">Ooceraea biroi</name>
    <name type="common">Clonal raider ant</name>
    <name type="synonym">Cerapachys biroi</name>
    <dbReference type="NCBI Taxonomy" id="2015173"/>
    <lineage>
        <taxon>Eukaryota</taxon>
        <taxon>Metazoa</taxon>
        <taxon>Ecdysozoa</taxon>
        <taxon>Arthropoda</taxon>
        <taxon>Hexapoda</taxon>
        <taxon>Insecta</taxon>
        <taxon>Pterygota</taxon>
        <taxon>Neoptera</taxon>
        <taxon>Endopterygota</taxon>
        <taxon>Hymenoptera</taxon>
        <taxon>Apocrita</taxon>
        <taxon>Aculeata</taxon>
        <taxon>Formicoidea</taxon>
        <taxon>Formicidae</taxon>
        <taxon>Dorylinae</taxon>
        <taxon>Ooceraea</taxon>
    </lineage>
</organism>
<gene>
    <name evidence="3" type="ORF">DMN91_002865</name>
</gene>
<evidence type="ECO:0000313" key="4">
    <source>
        <dbReference type="Proteomes" id="UP000279307"/>
    </source>
</evidence>
<dbReference type="Gene3D" id="1.10.340.70">
    <property type="match status" value="1"/>
</dbReference>
<dbReference type="Pfam" id="PF03564">
    <property type="entry name" value="DUF1759"/>
    <property type="match status" value="1"/>
</dbReference>
<evidence type="ECO:0000259" key="2">
    <source>
        <dbReference type="PROSITE" id="PS50994"/>
    </source>
</evidence>
<evidence type="ECO:0000256" key="1">
    <source>
        <dbReference type="SAM" id="MobiDB-lite"/>
    </source>
</evidence>
<dbReference type="Pfam" id="PF17921">
    <property type="entry name" value="Integrase_H2C2"/>
    <property type="match status" value="1"/>
</dbReference>
<proteinExistence type="predicted"/>
<dbReference type="GO" id="GO:0042575">
    <property type="term" value="C:DNA polymerase complex"/>
    <property type="evidence" value="ECO:0007669"/>
    <property type="project" value="UniProtKB-ARBA"/>
</dbReference>
<dbReference type="GO" id="GO:0003676">
    <property type="term" value="F:nucleic acid binding"/>
    <property type="evidence" value="ECO:0007669"/>
    <property type="project" value="InterPro"/>
</dbReference>
<comment type="caution">
    <text evidence="3">The sequence shown here is derived from an EMBL/GenBank/DDBJ whole genome shotgun (WGS) entry which is preliminary data.</text>
</comment>
<dbReference type="InterPro" id="IPR001584">
    <property type="entry name" value="Integrase_cat-core"/>
</dbReference>
<dbReference type="InterPro" id="IPR012337">
    <property type="entry name" value="RNaseH-like_sf"/>
</dbReference>
<accession>A0A3L8DXG3</accession>
<dbReference type="GO" id="GO:0015074">
    <property type="term" value="P:DNA integration"/>
    <property type="evidence" value="ECO:0007669"/>
    <property type="project" value="InterPro"/>
</dbReference>
<dbReference type="InterPro" id="IPR040676">
    <property type="entry name" value="DUF5641"/>
</dbReference>
<feature type="domain" description="Integrase catalytic" evidence="2">
    <location>
        <begin position="1286"/>
        <end position="1477"/>
    </location>
</feature>
<sequence length="1602" mass="180034">MAEDLSKLLIQQANTIALIARVIVNFKKMAKTADPEQQNSLDYFKGEDFLTAEASYEEVADLLNEAIARFDCSDRDMSDRSNFSLNREFPVGQSLQLPRIFLPKFSGELTQWENFRGLFESLVHNNEALTNTQKLHYLKASVTGDAALLINNIHISDENYVAAWNLLIDEFDDEGAIVHAHIHAFASLSIMKAESAKELKCLRDTVSASLSALANLKLPVDSWNDWLVYCILQKFCKRTRTEWNLYRDGSKSRATYKEIHDFMTIRCRGLSGPSAPKASAGSTSGDSQKDRFLVNHVSAVKCVACSEAHLLANCDRFKAKSLGQRIALVKQFKYCFNCLRPGHTTIGCKNKGQCSQCKRTHHTLLHREKEAAAADQREKNGADCESLNDEVSRATAFTANPPSSTASVQTISSEKYGPPEVLLAIAWVRLRTAHSSRSSAIESWPHLCNLPLADPDPLSKMPIHVLLGADVYGSLLLNDLRKGPPNSPTAQLTVLGWVLSGPTVPKPNDSNSATALNCVASPSVDDFLRKFWEIEEIPVKPSLSEDDERCEKFFRETHSRDSDGRYVVRLPFKHDPVRHLDDSRETALRCYLRLEQRLAKQPEIASQYQAFLAEYLSLGHMEEVDESVPAPAAFYIPHHPVFRASSSTTKLRVVFNASATSTGTSLNDLLMVGPKLLRDLASIILHWRQFCHVGSADIAKMFRQILIHTADADFQRIWWRAAPDQLVRLFRLLTVTYGLTSSPFNANRSVEQLVLDEGDAFPLARDILELELRSAEFLKDIPECDRESNPEHPLGEDDSLKVLGAAWIPASDSFVFRVDSCTSQTCSKRSILSLVSKLFNPLGWASPVVIVGKIIIQELWLSKADWDDEVPADIRDRWLKYCRELPRLGELRIPRWSGVHRENLGVELHGFADASSRAYSAVVFLRVLHSFQDIQVTLVAAKTKVAPLKTVSVPRLELNAVVLLVRLLEWTHDALEIQSSPIFGWTDSSVVLAWLKRHPSTWTTYVANRVSEVQTRLPTVKWNHVRSTENPADYASRGISASELVHHPLWWSGPAWLSRPSPAWPEKGDVSPEAPGSRDTALSEAREVRSLHILVASEWDLQYQYSSWTRLLRVTAFVRRFINRARCSSQNRPPAHKSLAPTELAEAELFWCRYAQQRAFSAEIQALKNHLPIPKSSPFLALQSFLGEDALVRLGGRLDNSALSYAEKHPIIMPKHRISKLLIAYTHEKSLHGGVQLTLRTLRQRFWVLAARSAVRSHVHKCIPCARYRVNPASTIMGNLPAPHVQPSAPSTHVGVDYAGPFLLIPFVGRGQKTRKYYIAIFICLASKAVHLELVDDYSTNSFLAAFKRFVSRSGLLSHVYSDNGTNLQGADRELHQVFSSLMQDDAVKNYFTNDRVEWHLISPSASHFGGLWEAGVKNIKHHLNRVVQAHTLSQTEFTTLLCQIEACLNSWPISALSDDPSDLSALTPGHFLIGRPLISVSEESTLEINQNRLDRWQVICAAREQIWRSWSADYLHTLQQRIKWRQEQPNVQLNALVLLKNDNLPPGKWQLTRIVQIHLGTDNRVRVVTIRTADSTLKRPITQICPLPIPVEDAASANEKA</sequence>
<dbReference type="PANTHER" id="PTHR47331">
    <property type="entry name" value="PHD-TYPE DOMAIN-CONTAINING PROTEIN"/>
    <property type="match status" value="1"/>
</dbReference>
<dbReference type="InterPro" id="IPR041588">
    <property type="entry name" value="Integrase_H2C2"/>
</dbReference>
<dbReference type="SUPFAM" id="SSF56672">
    <property type="entry name" value="DNA/RNA polymerases"/>
    <property type="match status" value="1"/>
</dbReference>
<dbReference type="Gene3D" id="3.30.420.10">
    <property type="entry name" value="Ribonuclease H-like superfamily/Ribonuclease H"/>
    <property type="match status" value="1"/>
</dbReference>
<feature type="region of interest" description="Disordered" evidence="1">
    <location>
        <begin position="1062"/>
        <end position="1081"/>
    </location>
</feature>
<dbReference type="Pfam" id="PF18701">
    <property type="entry name" value="DUF5641"/>
    <property type="match status" value="1"/>
</dbReference>
<dbReference type="GO" id="GO:0071897">
    <property type="term" value="P:DNA biosynthetic process"/>
    <property type="evidence" value="ECO:0007669"/>
    <property type="project" value="UniProtKB-ARBA"/>
</dbReference>
<dbReference type="InterPro" id="IPR036397">
    <property type="entry name" value="RNaseH_sf"/>
</dbReference>
<dbReference type="InterPro" id="IPR043502">
    <property type="entry name" value="DNA/RNA_pol_sf"/>
</dbReference>
<dbReference type="Pfam" id="PF05380">
    <property type="entry name" value="Peptidase_A17"/>
    <property type="match status" value="1"/>
</dbReference>
<dbReference type="EMBL" id="QOIP01000003">
    <property type="protein sequence ID" value="RLU24775.1"/>
    <property type="molecule type" value="Genomic_DNA"/>
</dbReference>
<dbReference type="Proteomes" id="UP000279307">
    <property type="component" value="Chromosome 3"/>
</dbReference>
<dbReference type="InterPro" id="IPR005312">
    <property type="entry name" value="DUF1759"/>
</dbReference>
<dbReference type="OrthoDB" id="7695540at2759"/>
<dbReference type="PANTHER" id="PTHR47331:SF1">
    <property type="entry name" value="GAG-LIKE PROTEIN"/>
    <property type="match status" value="1"/>
</dbReference>
<dbReference type="SUPFAM" id="SSF53098">
    <property type="entry name" value="Ribonuclease H-like"/>
    <property type="match status" value="1"/>
</dbReference>
<reference evidence="3 4" key="1">
    <citation type="journal article" date="2018" name="Genome Res.">
        <title>The genomic architecture and molecular evolution of ant odorant receptors.</title>
        <authorList>
            <person name="McKenzie S.K."/>
            <person name="Kronauer D.J.C."/>
        </authorList>
    </citation>
    <scope>NUCLEOTIDE SEQUENCE [LARGE SCALE GENOMIC DNA]</scope>
    <source>
        <strain evidence="3">Clonal line C1</strain>
    </source>
</reference>
<name>A0A3L8DXG3_OOCBI</name>
<protein>
    <recommendedName>
        <fullName evidence="2">Integrase catalytic domain-containing protein</fullName>
    </recommendedName>
</protein>
<dbReference type="PROSITE" id="PS50994">
    <property type="entry name" value="INTEGRASE"/>
    <property type="match status" value="1"/>
</dbReference>
<dbReference type="InterPro" id="IPR008042">
    <property type="entry name" value="Retrotrans_Pao"/>
</dbReference>